<evidence type="ECO:0000313" key="2">
    <source>
        <dbReference type="Proteomes" id="UP000828390"/>
    </source>
</evidence>
<accession>A0A9D4D8U6</accession>
<reference evidence="1" key="2">
    <citation type="submission" date="2020-11" db="EMBL/GenBank/DDBJ databases">
        <authorList>
            <person name="McCartney M.A."/>
            <person name="Auch B."/>
            <person name="Kono T."/>
            <person name="Mallez S."/>
            <person name="Becker A."/>
            <person name="Gohl D.M."/>
            <person name="Silverstein K.A.T."/>
            <person name="Koren S."/>
            <person name="Bechman K.B."/>
            <person name="Herman A."/>
            <person name="Abrahante J.E."/>
            <person name="Garbe J."/>
        </authorList>
    </citation>
    <scope>NUCLEOTIDE SEQUENCE</scope>
    <source>
        <strain evidence="1">Duluth1</strain>
        <tissue evidence="1">Whole animal</tissue>
    </source>
</reference>
<dbReference type="EMBL" id="JAIWYP010000011">
    <property type="protein sequence ID" value="KAH3739956.1"/>
    <property type="molecule type" value="Genomic_DNA"/>
</dbReference>
<gene>
    <name evidence="1" type="ORF">DPMN_046648</name>
</gene>
<dbReference type="AlphaFoldDB" id="A0A9D4D8U6"/>
<organism evidence="1 2">
    <name type="scientific">Dreissena polymorpha</name>
    <name type="common">Zebra mussel</name>
    <name type="synonym">Mytilus polymorpha</name>
    <dbReference type="NCBI Taxonomy" id="45954"/>
    <lineage>
        <taxon>Eukaryota</taxon>
        <taxon>Metazoa</taxon>
        <taxon>Spiralia</taxon>
        <taxon>Lophotrochozoa</taxon>
        <taxon>Mollusca</taxon>
        <taxon>Bivalvia</taxon>
        <taxon>Autobranchia</taxon>
        <taxon>Heteroconchia</taxon>
        <taxon>Euheterodonta</taxon>
        <taxon>Imparidentia</taxon>
        <taxon>Neoheterodontei</taxon>
        <taxon>Myida</taxon>
        <taxon>Dreissenoidea</taxon>
        <taxon>Dreissenidae</taxon>
        <taxon>Dreissena</taxon>
    </lineage>
</organism>
<reference evidence="1" key="1">
    <citation type="journal article" date="2019" name="bioRxiv">
        <title>The Genome of the Zebra Mussel, Dreissena polymorpha: A Resource for Invasive Species Research.</title>
        <authorList>
            <person name="McCartney M.A."/>
            <person name="Auch B."/>
            <person name="Kono T."/>
            <person name="Mallez S."/>
            <person name="Zhang Y."/>
            <person name="Obille A."/>
            <person name="Becker A."/>
            <person name="Abrahante J.E."/>
            <person name="Garbe J."/>
            <person name="Badalamenti J.P."/>
            <person name="Herman A."/>
            <person name="Mangelson H."/>
            <person name="Liachko I."/>
            <person name="Sullivan S."/>
            <person name="Sone E.D."/>
            <person name="Koren S."/>
            <person name="Silverstein K.A.T."/>
            <person name="Beckman K.B."/>
            <person name="Gohl D.M."/>
        </authorList>
    </citation>
    <scope>NUCLEOTIDE SEQUENCE</scope>
    <source>
        <strain evidence="1">Duluth1</strain>
        <tissue evidence="1">Whole animal</tissue>
    </source>
</reference>
<comment type="caution">
    <text evidence="1">The sequence shown here is derived from an EMBL/GenBank/DDBJ whole genome shotgun (WGS) entry which is preliminary data.</text>
</comment>
<evidence type="ECO:0000313" key="1">
    <source>
        <dbReference type="EMBL" id="KAH3739956.1"/>
    </source>
</evidence>
<dbReference type="Proteomes" id="UP000828390">
    <property type="component" value="Unassembled WGS sequence"/>
</dbReference>
<proteinExistence type="predicted"/>
<name>A0A9D4D8U6_DREPO</name>
<sequence length="71" mass="8033">MGLGTYNPDKGDLIAQNQDIICTDGRNFCRTMRWKDASWDNGNVTGMNEDPPQKDTIVVPTGFVYLHYFCS</sequence>
<protein>
    <submittedName>
        <fullName evidence="1">Uncharacterized protein</fullName>
    </submittedName>
</protein>
<keyword evidence="2" id="KW-1185">Reference proteome</keyword>